<dbReference type="OrthoDB" id="298589at2759"/>
<evidence type="ECO:0000313" key="2">
    <source>
        <dbReference type="EMBL" id="EQC33046.1"/>
    </source>
</evidence>
<dbReference type="eggNOG" id="ENOG502RZGF">
    <property type="taxonomic scope" value="Eukaryota"/>
</dbReference>
<dbReference type="InParanoid" id="T0QE91"/>
<evidence type="ECO:0000313" key="3">
    <source>
        <dbReference type="Proteomes" id="UP000030762"/>
    </source>
</evidence>
<proteinExistence type="predicted"/>
<name>T0QE91_SAPDV</name>
<keyword evidence="3" id="KW-1185">Reference proteome</keyword>
<reference evidence="2 3" key="1">
    <citation type="submission" date="2012-04" db="EMBL/GenBank/DDBJ databases">
        <title>The Genome Sequence of Saprolegnia declina VS20.</title>
        <authorList>
            <consortium name="The Broad Institute Genome Sequencing Platform"/>
            <person name="Russ C."/>
            <person name="Nusbaum C."/>
            <person name="Tyler B."/>
            <person name="van West P."/>
            <person name="Dieguez-Uribeondo J."/>
            <person name="de Bruijn I."/>
            <person name="Tripathy S."/>
            <person name="Jiang R."/>
            <person name="Young S.K."/>
            <person name="Zeng Q."/>
            <person name="Gargeya S."/>
            <person name="Fitzgerald M."/>
            <person name="Haas B."/>
            <person name="Abouelleil A."/>
            <person name="Alvarado L."/>
            <person name="Arachchi H.M."/>
            <person name="Berlin A."/>
            <person name="Chapman S.B."/>
            <person name="Goldberg J."/>
            <person name="Griggs A."/>
            <person name="Gujja S."/>
            <person name="Hansen M."/>
            <person name="Howarth C."/>
            <person name="Imamovic A."/>
            <person name="Larimer J."/>
            <person name="McCowen C."/>
            <person name="Montmayeur A."/>
            <person name="Murphy C."/>
            <person name="Neiman D."/>
            <person name="Pearson M."/>
            <person name="Priest M."/>
            <person name="Roberts A."/>
            <person name="Saif S."/>
            <person name="Shea T."/>
            <person name="Sisk P."/>
            <person name="Sykes S."/>
            <person name="Wortman J."/>
            <person name="Nusbaum C."/>
            <person name="Birren B."/>
        </authorList>
    </citation>
    <scope>NUCLEOTIDE SEQUENCE [LARGE SCALE GENOMIC DNA]</scope>
    <source>
        <strain evidence="2 3">VS20</strain>
    </source>
</reference>
<organism evidence="2 3">
    <name type="scientific">Saprolegnia diclina (strain VS20)</name>
    <dbReference type="NCBI Taxonomy" id="1156394"/>
    <lineage>
        <taxon>Eukaryota</taxon>
        <taxon>Sar</taxon>
        <taxon>Stramenopiles</taxon>
        <taxon>Oomycota</taxon>
        <taxon>Saprolegniomycetes</taxon>
        <taxon>Saprolegniales</taxon>
        <taxon>Saprolegniaceae</taxon>
        <taxon>Saprolegnia</taxon>
    </lineage>
</organism>
<dbReference type="GeneID" id="19950293"/>
<feature type="region of interest" description="Disordered" evidence="1">
    <location>
        <begin position="515"/>
        <end position="534"/>
    </location>
</feature>
<accession>T0QE91</accession>
<feature type="region of interest" description="Disordered" evidence="1">
    <location>
        <begin position="555"/>
        <end position="595"/>
    </location>
</feature>
<dbReference type="RefSeq" id="XP_008613732.1">
    <property type="nucleotide sequence ID" value="XM_008615510.1"/>
</dbReference>
<sequence>MAAVDAAPHPLDIRPDHNPTDLFACLWFKATTVRPLSLRMPDTIVIEHGRFQQWFFTSKRGEILRRKRDKLTKDRVFRFFQAKLTAGIAAVFIHAVKTDDERVLYTEHLSLPALESLLFKISTVEHGFLQAFVVPKSGYNTAIEAVYSHDGCSFLATRATNVHLMINHMVSLNDRVATFEGAANVTSKKPIASATMLADLKRINDDIVCQIRLAIGLEATRMTLYFKIGVDNQLYFLYPSTILFQNEDVLSPFELALHPGVLMTVAPSPDTHRRRRKCPGCHRFDRDASESQVTFLVTYKAIMAAHAQNSDDSLELHQYTIPHIIQSTNPALSVDKYLALTKTASFLYKTIEVCEACCRSINARAMLTPKHALPAVLPTSERRSTRLSIVHRRAASATPRLSVLRPAEATPVLPSPNMPRTSVSPTTISGSLEKLRMQLVQTTTEHAPSLETLLMEHEMHPQHTCVHINYLSTLATSLGIVLTTDEWKAIAMYCEPHTDLALVDLHVLDELLRLPRAPQPPRPQSCGPNARPQPPSYHALRALGAFVSSNRIAKATPATSSAPPPTPPAAKAVMPEPHTATPLLLEAKPNDDLTHEERAWLESVLGRET</sequence>
<protein>
    <submittedName>
        <fullName evidence="2">Uncharacterized protein</fullName>
    </submittedName>
</protein>
<dbReference type="EMBL" id="JH767161">
    <property type="protein sequence ID" value="EQC33046.1"/>
    <property type="molecule type" value="Genomic_DNA"/>
</dbReference>
<dbReference type="OMA" id="AIAMYCE"/>
<evidence type="ECO:0000256" key="1">
    <source>
        <dbReference type="SAM" id="MobiDB-lite"/>
    </source>
</evidence>
<dbReference type="AlphaFoldDB" id="T0QE91"/>
<dbReference type="VEuPathDB" id="FungiDB:SDRG_09566"/>
<dbReference type="Proteomes" id="UP000030762">
    <property type="component" value="Unassembled WGS sequence"/>
</dbReference>
<gene>
    <name evidence="2" type="ORF">SDRG_09566</name>
</gene>